<dbReference type="EMBL" id="PVNK01000190">
    <property type="protein sequence ID" value="PRP93177.1"/>
    <property type="molecule type" value="Genomic_DNA"/>
</dbReference>
<feature type="compositionally biased region" description="Gly residues" evidence="1">
    <location>
        <begin position="40"/>
        <end position="60"/>
    </location>
</feature>
<reference evidence="2 3" key="1">
    <citation type="submission" date="2018-03" db="EMBL/GenBank/DDBJ databases">
        <title>Draft Genome Sequences of the Obligatory Marine Myxobacteria Enhygromyxa salina SWB005.</title>
        <authorList>
            <person name="Poehlein A."/>
            <person name="Moghaddam J.A."/>
            <person name="Harms H."/>
            <person name="Alanjari M."/>
            <person name="Koenig G.M."/>
            <person name="Daniel R."/>
            <person name="Schaeberle T.F."/>
        </authorList>
    </citation>
    <scope>NUCLEOTIDE SEQUENCE [LARGE SCALE GENOMIC DNA]</scope>
    <source>
        <strain evidence="2 3">SWB005</strain>
    </source>
</reference>
<feature type="compositionally biased region" description="Acidic residues" evidence="1">
    <location>
        <begin position="61"/>
        <end position="71"/>
    </location>
</feature>
<accession>A0A2S9XK16</accession>
<evidence type="ECO:0000313" key="2">
    <source>
        <dbReference type="EMBL" id="PRP93177.1"/>
    </source>
</evidence>
<comment type="caution">
    <text evidence="2">The sequence shown here is derived from an EMBL/GenBank/DDBJ whole genome shotgun (WGS) entry which is preliminary data.</text>
</comment>
<keyword evidence="3" id="KW-1185">Reference proteome</keyword>
<sequence length="630" mass="67523">MVSWVVQEFVALHLPRSFRLGSPLVSLCLLTPACGDDDVGGGSADLGEEGAGTGETGGETEGSEGEGEFGPETELTLRINDEAPPDLVLQMGRDEVAELFGEVASEIELLELDSTPLLTNTLNAIKYACGDDWELDSEDPNHDCSQTALGQSFGGGNWQTSPEFSMVRILTMTPANSVVKGTSLESVQGLTDFLALFTGGFSELMAESLKIPVNEEFLDTESVVASLKVNLLATHPEISDEGKITVTLQDALEDMATMATRLGPVGDHPGVLVPDYPTHGEVFGPDFEMKVTAASNLRVLDGADLSAGKDFISVIADVTGPSYDDEAEFDFNDPDKFSMTGLASNPSLDLRFAISEHPGFVVSCTEDISPACVNNAPDLPIGDSLVWTLDPWDLEYMVAYAGRLRYGGLESVVTKLFTDVVEVGQDGNPGGWAVFNVPLGWLFGEPPAQYVWEMINEVAQHDLHHLDPDGPATFEEGAANVEFTLDDIPCGLTGEQAEAAVRPFLQAQASDIAGYLLGNYKQNSGPVDFYFRRAEDGAPYLFWVAPEDLLDGLDYGWDTPGFFADAALTTKLSATELPGVGDSSHEKLRIEPGETTVYAADDEGASYRIRIVAPAGDPSEITAYVAKRTN</sequence>
<gene>
    <name evidence="2" type="ORF">ENSA5_44440</name>
</gene>
<organism evidence="2 3">
    <name type="scientific">Enhygromyxa salina</name>
    <dbReference type="NCBI Taxonomy" id="215803"/>
    <lineage>
        <taxon>Bacteria</taxon>
        <taxon>Pseudomonadati</taxon>
        <taxon>Myxococcota</taxon>
        <taxon>Polyangia</taxon>
        <taxon>Nannocystales</taxon>
        <taxon>Nannocystaceae</taxon>
        <taxon>Enhygromyxa</taxon>
    </lineage>
</organism>
<dbReference type="AlphaFoldDB" id="A0A2S9XK16"/>
<dbReference type="Proteomes" id="UP000237968">
    <property type="component" value="Unassembled WGS sequence"/>
</dbReference>
<evidence type="ECO:0000313" key="3">
    <source>
        <dbReference type="Proteomes" id="UP000237968"/>
    </source>
</evidence>
<protein>
    <submittedName>
        <fullName evidence="2">Uncharacterized protein</fullName>
    </submittedName>
</protein>
<name>A0A2S9XK16_9BACT</name>
<proteinExistence type="predicted"/>
<evidence type="ECO:0000256" key="1">
    <source>
        <dbReference type="SAM" id="MobiDB-lite"/>
    </source>
</evidence>
<feature type="region of interest" description="Disordered" evidence="1">
    <location>
        <begin position="40"/>
        <end position="71"/>
    </location>
</feature>